<name>A0ABN7XJZ0_GIGMA</name>
<sequence length="80" mass="8911">VVAVLLGILTIPYNSKVVIRTDSATTIAVLEKVKGHSNKKLNDRANLLVKEKTKKEECIEASARLAYSKTIQCIEQDDRK</sequence>
<feature type="non-terminal residue" evidence="1">
    <location>
        <position position="1"/>
    </location>
</feature>
<organism evidence="1 2">
    <name type="scientific">Gigaspora margarita</name>
    <dbReference type="NCBI Taxonomy" id="4874"/>
    <lineage>
        <taxon>Eukaryota</taxon>
        <taxon>Fungi</taxon>
        <taxon>Fungi incertae sedis</taxon>
        <taxon>Mucoromycota</taxon>
        <taxon>Glomeromycotina</taxon>
        <taxon>Glomeromycetes</taxon>
        <taxon>Diversisporales</taxon>
        <taxon>Gigasporaceae</taxon>
        <taxon>Gigaspora</taxon>
    </lineage>
</organism>
<evidence type="ECO:0000313" key="2">
    <source>
        <dbReference type="Proteomes" id="UP000789901"/>
    </source>
</evidence>
<proteinExistence type="predicted"/>
<accession>A0ABN7XJZ0</accession>
<protein>
    <submittedName>
        <fullName evidence="1">18756_t:CDS:1</fullName>
    </submittedName>
</protein>
<keyword evidence="2" id="KW-1185">Reference proteome</keyword>
<comment type="caution">
    <text evidence="1">The sequence shown here is derived from an EMBL/GenBank/DDBJ whole genome shotgun (WGS) entry which is preliminary data.</text>
</comment>
<reference evidence="1 2" key="1">
    <citation type="submission" date="2021-06" db="EMBL/GenBank/DDBJ databases">
        <authorList>
            <person name="Kallberg Y."/>
            <person name="Tangrot J."/>
            <person name="Rosling A."/>
        </authorList>
    </citation>
    <scope>NUCLEOTIDE SEQUENCE [LARGE SCALE GENOMIC DNA]</scope>
    <source>
        <strain evidence="1 2">120-4 pot B 10/14</strain>
    </source>
</reference>
<dbReference type="Proteomes" id="UP000789901">
    <property type="component" value="Unassembled WGS sequence"/>
</dbReference>
<evidence type="ECO:0000313" key="1">
    <source>
        <dbReference type="EMBL" id="CAG8855633.1"/>
    </source>
</evidence>
<feature type="non-terminal residue" evidence="1">
    <location>
        <position position="80"/>
    </location>
</feature>
<dbReference type="EMBL" id="CAJVQB010151511">
    <property type="protein sequence ID" value="CAG8855633.1"/>
    <property type="molecule type" value="Genomic_DNA"/>
</dbReference>
<gene>
    <name evidence="1" type="ORF">GMARGA_LOCUS44454</name>
</gene>